<feature type="transmembrane region" description="Helical" evidence="1">
    <location>
        <begin position="6"/>
        <end position="30"/>
    </location>
</feature>
<dbReference type="Proteomes" id="UP000265489">
    <property type="component" value="Unassembled WGS sequence"/>
</dbReference>
<dbReference type="GO" id="GO:0003677">
    <property type="term" value="F:DNA binding"/>
    <property type="evidence" value="ECO:0007669"/>
    <property type="project" value="InterPro"/>
</dbReference>
<keyword evidence="1" id="KW-0472">Membrane</keyword>
<organism evidence="3 4">
    <name type="scientific">Holdemanella biformis</name>
    <dbReference type="NCBI Taxonomy" id="1735"/>
    <lineage>
        <taxon>Bacteria</taxon>
        <taxon>Bacillati</taxon>
        <taxon>Bacillota</taxon>
        <taxon>Erysipelotrichia</taxon>
        <taxon>Erysipelotrichales</taxon>
        <taxon>Erysipelotrichaceae</taxon>
        <taxon>Holdemanella</taxon>
    </lineage>
</organism>
<dbReference type="Pfam" id="PF01381">
    <property type="entry name" value="HTH_3"/>
    <property type="match status" value="1"/>
</dbReference>
<proteinExistence type="predicted"/>
<feature type="domain" description="HTH cro/C1-type" evidence="2">
    <location>
        <begin position="57"/>
        <end position="88"/>
    </location>
</feature>
<keyword evidence="1" id="KW-1133">Transmembrane helix</keyword>
<dbReference type="Gene3D" id="1.10.260.40">
    <property type="entry name" value="lambda repressor-like DNA-binding domains"/>
    <property type="match status" value="1"/>
</dbReference>
<dbReference type="CDD" id="cd00093">
    <property type="entry name" value="HTH_XRE"/>
    <property type="match status" value="1"/>
</dbReference>
<name>A0A395W7Y7_9FIRM</name>
<dbReference type="AlphaFoldDB" id="A0A395W7Y7"/>
<dbReference type="EMBL" id="QRYQ01000012">
    <property type="protein sequence ID" value="RGU91221.1"/>
    <property type="molecule type" value="Genomic_DNA"/>
</dbReference>
<evidence type="ECO:0000313" key="3">
    <source>
        <dbReference type="EMBL" id="RGU91221.1"/>
    </source>
</evidence>
<dbReference type="PROSITE" id="PS50943">
    <property type="entry name" value="HTH_CROC1"/>
    <property type="match status" value="1"/>
</dbReference>
<dbReference type="InterPro" id="IPR001387">
    <property type="entry name" value="Cro/C1-type_HTH"/>
</dbReference>
<accession>A0A395W7Y7</accession>
<dbReference type="RefSeq" id="WP_118325257.1">
    <property type="nucleotide sequence ID" value="NZ_QRYQ01000012.1"/>
</dbReference>
<evidence type="ECO:0000313" key="4">
    <source>
        <dbReference type="Proteomes" id="UP000265489"/>
    </source>
</evidence>
<evidence type="ECO:0000256" key="1">
    <source>
        <dbReference type="SAM" id="Phobius"/>
    </source>
</evidence>
<dbReference type="SUPFAM" id="SSF47413">
    <property type="entry name" value="lambda repressor-like DNA-binding domains"/>
    <property type="match status" value="1"/>
</dbReference>
<dbReference type="InterPro" id="IPR010982">
    <property type="entry name" value="Lambda_DNA-bd_dom_sf"/>
</dbReference>
<sequence>MKATVFIAYIFLLMYFVVGVAFIYLFVLLVRALKKYIKSEPVRKEKAVSAKSLGEVIKRYRTQRKMTQEFVAESLGVTRQAVSKWESGVSQTKGY</sequence>
<protein>
    <submittedName>
        <fullName evidence="3">XRE family transcriptional regulator</fullName>
    </submittedName>
</protein>
<evidence type="ECO:0000259" key="2">
    <source>
        <dbReference type="PROSITE" id="PS50943"/>
    </source>
</evidence>
<comment type="caution">
    <text evidence="3">The sequence shown here is derived from an EMBL/GenBank/DDBJ whole genome shotgun (WGS) entry which is preliminary data.</text>
</comment>
<gene>
    <name evidence="3" type="ORF">DWW32_07105</name>
</gene>
<keyword evidence="1" id="KW-0812">Transmembrane</keyword>
<reference evidence="3 4" key="1">
    <citation type="submission" date="2018-08" db="EMBL/GenBank/DDBJ databases">
        <title>A genome reference for cultivated species of the human gut microbiota.</title>
        <authorList>
            <person name="Zou Y."/>
            <person name="Xue W."/>
            <person name="Luo G."/>
        </authorList>
    </citation>
    <scope>NUCLEOTIDE SEQUENCE [LARGE SCALE GENOMIC DNA]</scope>
    <source>
        <strain evidence="3 4">AF15-20</strain>
    </source>
</reference>